<evidence type="ECO:0000256" key="2">
    <source>
        <dbReference type="ARBA" id="ARBA00013807"/>
    </source>
</evidence>
<dbReference type="GO" id="GO:0032991">
    <property type="term" value="C:protein-containing complex"/>
    <property type="evidence" value="ECO:0007669"/>
    <property type="project" value="UniProtKB-ARBA"/>
</dbReference>
<name>A0A9W9DIS4_9AGAR</name>
<feature type="compositionally biased region" description="Low complexity" evidence="5">
    <location>
        <begin position="202"/>
        <end position="219"/>
    </location>
</feature>
<feature type="compositionally biased region" description="Polar residues" evidence="5">
    <location>
        <begin position="443"/>
        <end position="456"/>
    </location>
</feature>
<feature type="compositionally biased region" description="Polar residues" evidence="5">
    <location>
        <begin position="809"/>
        <end position="828"/>
    </location>
</feature>
<feature type="compositionally biased region" description="Low complexity" evidence="5">
    <location>
        <begin position="253"/>
        <end position="268"/>
    </location>
</feature>
<feature type="compositionally biased region" description="Polar residues" evidence="5">
    <location>
        <begin position="293"/>
        <end position="311"/>
    </location>
</feature>
<evidence type="ECO:0000313" key="6">
    <source>
        <dbReference type="EMBL" id="KAJ4471350.1"/>
    </source>
</evidence>
<comment type="caution">
    <text evidence="6">The sequence shown here is derived from an EMBL/GenBank/DDBJ whole genome shotgun (WGS) entry which is preliminary data.</text>
</comment>
<reference evidence="6" key="1">
    <citation type="submission" date="2022-08" db="EMBL/GenBank/DDBJ databases">
        <authorList>
            <consortium name="DOE Joint Genome Institute"/>
            <person name="Min B."/>
            <person name="Riley R."/>
            <person name="Sierra-Patev S."/>
            <person name="Naranjo-Ortiz M."/>
            <person name="Looney B."/>
            <person name="Konkel Z."/>
            <person name="Slot J.C."/>
            <person name="Sakamoto Y."/>
            <person name="Steenwyk J.L."/>
            <person name="Rokas A."/>
            <person name="Carro J."/>
            <person name="Camarero S."/>
            <person name="Ferreira P."/>
            <person name="Molpeceres G."/>
            <person name="Ruiz-Duenas F.J."/>
            <person name="Serrano A."/>
            <person name="Henrissat B."/>
            <person name="Drula E."/>
            <person name="Hughes K.W."/>
            <person name="Mata J.L."/>
            <person name="Ishikawa N.K."/>
            <person name="Vargas-Isla R."/>
            <person name="Ushijima S."/>
            <person name="Smith C.A."/>
            <person name="Ahrendt S."/>
            <person name="Andreopoulos W."/>
            <person name="He G."/>
            <person name="Labutti K."/>
            <person name="Lipzen A."/>
            <person name="Ng V."/>
            <person name="Sandor L."/>
            <person name="Barry K."/>
            <person name="Martinez A.T."/>
            <person name="Xiao Y."/>
            <person name="Gibbons J.G."/>
            <person name="Terashima K."/>
            <person name="Hibbett D.S."/>
            <person name="Grigoriev I.V."/>
        </authorList>
    </citation>
    <scope>NUCLEOTIDE SEQUENCE</scope>
    <source>
        <strain evidence="6">Sp2 HRB7682 ss15</strain>
    </source>
</reference>
<feature type="region of interest" description="Disordered" evidence="5">
    <location>
        <begin position="359"/>
        <end position="383"/>
    </location>
</feature>
<feature type="compositionally biased region" description="Low complexity" evidence="5">
    <location>
        <begin position="840"/>
        <end position="856"/>
    </location>
</feature>
<feature type="region of interest" description="Disordered" evidence="5">
    <location>
        <begin position="196"/>
        <end position="269"/>
    </location>
</feature>
<dbReference type="GO" id="GO:0005768">
    <property type="term" value="C:endosome"/>
    <property type="evidence" value="ECO:0007669"/>
    <property type="project" value="TreeGrafter"/>
</dbReference>
<dbReference type="PANTHER" id="PTHR15157:SF5">
    <property type="entry name" value="UV RADIATION RESISTANCE-ASSOCIATED GENE PROTEIN"/>
    <property type="match status" value="1"/>
</dbReference>
<evidence type="ECO:0000256" key="3">
    <source>
        <dbReference type="ARBA" id="ARBA00023054"/>
    </source>
</evidence>
<feature type="compositionally biased region" description="Polar residues" evidence="5">
    <location>
        <begin position="77"/>
        <end position="87"/>
    </location>
</feature>
<organism evidence="6 7">
    <name type="scientific">Lentinula lateritia</name>
    <dbReference type="NCBI Taxonomy" id="40482"/>
    <lineage>
        <taxon>Eukaryota</taxon>
        <taxon>Fungi</taxon>
        <taxon>Dikarya</taxon>
        <taxon>Basidiomycota</taxon>
        <taxon>Agaricomycotina</taxon>
        <taxon>Agaricomycetes</taxon>
        <taxon>Agaricomycetidae</taxon>
        <taxon>Agaricales</taxon>
        <taxon>Marasmiineae</taxon>
        <taxon>Omphalotaceae</taxon>
        <taxon>Lentinula</taxon>
    </lineage>
</organism>
<feature type="coiled-coil region" evidence="4">
    <location>
        <begin position="551"/>
        <end position="606"/>
    </location>
</feature>
<keyword evidence="3 4" id="KW-0175">Coiled coil</keyword>
<gene>
    <name evidence="6" type="ORF">C8J55DRAFT_521440</name>
</gene>
<dbReference type="InterPro" id="IPR018791">
    <property type="entry name" value="UV_resistance/autophagy_Atg14"/>
</dbReference>
<evidence type="ECO:0000256" key="5">
    <source>
        <dbReference type="SAM" id="MobiDB-lite"/>
    </source>
</evidence>
<feature type="region of interest" description="Disordered" evidence="5">
    <location>
        <begin position="443"/>
        <end position="462"/>
    </location>
</feature>
<feature type="region of interest" description="Disordered" evidence="5">
    <location>
        <begin position="283"/>
        <end position="311"/>
    </location>
</feature>
<reference evidence="6" key="2">
    <citation type="journal article" date="2023" name="Proc. Natl. Acad. Sci. U.S.A.">
        <title>A global phylogenomic analysis of the shiitake genus Lentinula.</title>
        <authorList>
            <person name="Sierra-Patev S."/>
            <person name="Min B."/>
            <person name="Naranjo-Ortiz M."/>
            <person name="Looney B."/>
            <person name="Konkel Z."/>
            <person name="Slot J.C."/>
            <person name="Sakamoto Y."/>
            <person name="Steenwyk J.L."/>
            <person name="Rokas A."/>
            <person name="Carro J."/>
            <person name="Camarero S."/>
            <person name="Ferreira P."/>
            <person name="Molpeceres G."/>
            <person name="Ruiz-Duenas F.J."/>
            <person name="Serrano A."/>
            <person name="Henrissat B."/>
            <person name="Drula E."/>
            <person name="Hughes K.W."/>
            <person name="Mata J.L."/>
            <person name="Ishikawa N.K."/>
            <person name="Vargas-Isla R."/>
            <person name="Ushijima S."/>
            <person name="Smith C.A."/>
            <person name="Donoghue J."/>
            <person name="Ahrendt S."/>
            <person name="Andreopoulos W."/>
            <person name="He G."/>
            <person name="LaButti K."/>
            <person name="Lipzen A."/>
            <person name="Ng V."/>
            <person name="Riley R."/>
            <person name="Sandor L."/>
            <person name="Barry K."/>
            <person name="Martinez A.T."/>
            <person name="Xiao Y."/>
            <person name="Gibbons J.G."/>
            <person name="Terashima K."/>
            <person name="Grigoriev I.V."/>
            <person name="Hibbett D."/>
        </authorList>
    </citation>
    <scope>NUCLEOTIDE SEQUENCE</scope>
    <source>
        <strain evidence="6">Sp2 HRB7682 ss15</strain>
    </source>
</reference>
<dbReference type="PANTHER" id="PTHR15157">
    <property type="entry name" value="UV RADIATION RESISTANCE-ASSOCIATED GENE PROTEIN"/>
    <property type="match status" value="1"/>
</dbReference>
<dbReference type="GO" id="GO:0000323">
    <property type="term" value="C:lytic vacuole"/>
    <property type="evidence" value="ECO:0007669"/>
    <property type="project" value="TreeGrafter"/>
</dbReference>
<dbReference type="Proteomes" id="UP001150238">
    <property type="component" value="Unassembled WGS sequence"/>
</dbReference>
<evidence type="ECO:0000256" key="4">
    <source>
        <dbReference type="SAM" id="Coils"/>
    </source>
</evidence>
<sequence>MSSEKPVPFQSSFDFNHLFQRRIGHITSIQIRNLTPFPARDTFTSALIKPIEVSTATHGYVADDLDATLTRKRTRKVSTNSIATLRSSRSEDGESAGVGEGHEEGKRTTSRLSEKSTTIGRTAPTLRPQRNRTTSLASMFPESIEVSQGSFLLNSNVEAYKHHATLEDHSQTGLEKIIGSRLVETFLAVTAISEPSSADAGLPTTSSSSFLPTSSPSSPGNGFPLISPRKDVFTPSYPSPLPNTEKSRRDSRASTLSSSSISPSASSSGHFKTMYDATISRKGAVKPAKGSPIASTSTFPSSPELPSSPVQPSVPAYFSPIHQPSTNPSFFFDPTSEFASWTDFSAVKLKVELWAKIGNNSGPVNGKGKEKERPRETRNSNPPEWQVLEEWNVDLNELAPLPNINADNDPYHQLPSNTLLITLNPPGQTFYAYAPILSQSSHRTSNLTSGYSSDPESTIRKNKENDTNLDFAALPSRRRRQRGRQGQETAKEEYIARTAGWKDLFKLVTIWTTIKDNEKSLEDIVRGLDRLIADDQLSPLKREISERECRIAELRADCASVSTQSQELRDEILIRREQLRERRNMLANVEQQDEDEQQEWEEIEEDLLDERARLASLRSLTIPSRTGLLSTLSYLFPIELRSPPDLLFTILDVPLPIPASPNDPAPPLTLPAHIDVNEETVATALGYVAIVVQLLAAYLGHVLVYPITYIGSRSLIRDGISAMVGPRMFPLFSKGVDTYRFEYGVFLLNKDIEMLMVEHDLRAIDIRHTLPNLKNLLLTLTDGEDVPIRPPFKRVASPVPSLSGLESPKPQSLASSQEIANSNTTTPKATCVDLPPEITPPASGSSTPTTPSAPTSVSMDTLKKTSRFLGGFTPFSSFMRARYPSSLLSRNDDESAGSFDTGQLPISSYAAENIESEQYDATASKRDEVMNSEPGEVGSSGLALGKVKVADRFGETTEVDTDADSQPILVKGRLASVWKVQ</sequence>
<feature type="compositionally biased region" description="Basic and acidic residues" evidence="5">
    <location>
        <begin position="367"/>
        <end position="378"/>
    </location>
</feature>
<dbReference type="GO" id="GO:0035493">
    <property type="term" value="P:SNARE complex assembly"/>
    <property type="evidence" value="ECO:0007669"/>
    <property type="project" value="TreeGrafter"/>
</dbReference>
<comment type="similarity">
    <text evidence="1">Belongs to the ATG14 family.</text>
</comment>
<dbReference type="Pfam" id="PF10186">
    <property type="entry name" value="ATG14"/>
    <property type="match status" value="1"/>
</dbReference>
<dbReference type="EMBL" id="JANVFS010000029">
    <property type="protein sequence ID" value="KAJ4471350.1"/>
    <property type="molecule type" value="Genomic_DNA"/>
</dbReference>
<evidence type="ECO:0000256" key="1">
    <source>
        <dbReference type="ARBA" id="ARBA00009574"/>
    </source>
</evidence>
<dbReference type="GO" id="GO:0000149">
    <property type="term" value="F:SNARE binding"/>
    <property type="evidence" value="ECO:0007669"/>
    <property type="project" value="TreeGrafter"/>
</dbReference>
<feature type="region of interest" description="Disordered" evidence="5">
    <location>
        <begin position="797"/>
        <end position="859"/>
    </location>
</feature>
<accession>A0A9W9DIS4</accession>
<proteinExistence type="inferred from homology"/>
<protein>
    <recommendedName>
        <fullName evidence="2">Autophagy-related protein 14</fullName>
    </recommendedName>
</protein>
<evidence type="ECO:0000313" key="7">
    <source>
        <dbReference type="Proteomes" id="UP001150238"/>
    </source>
</evidence>
<dbReference type="AlphaFoldDB" id="A0A9W9DIS4"/>
<feature type="region of interest" description="Disordered" evidence="5">
    <location>
        <begin position="76"/>
        <end position="128"/>
    </location>
</feature>